<feature type="transmembrane region" description="Helical" evidence="1">
    <location>
        <begin position="43"/>
        <end position="63"/>
    </location>
</feature>
<protein>
    <submittedName>
        <fullName evidence="2">Uncharacterized protein</fullName>
    </submittedName>
</protein>
<evidence type="ECO:0000313" key="2">
    <source>
        <dbReference type="EMBL" id="APC39939.1"/>
    </source>
</evidence>
<reference evidence="3" key="1">
    <citation type="journal article" date="2016" name="Front. Microbiol.">
        <title>Complete Genome Sequence of Clostridium estertheticum DSM 8809, a Microbe Identified in Spoiled Vacuum Packed Beef.</title>
        <authorList>
            <person name="Yu Z."/>
            <person name="Gunn L."/>
            <person name="Brennan E."/>
            <person name="Reid R."/>
            <person name="Wall P.G."/>
            <person name="Gaora O.P."/>
            <person name="Hurley D."/>
            <person name="Bolton D."/>
            <person name="Fanning S."/>
        </authorList>
    </citation>
    <scope>NUCLEOTIDE SEQUENCE [LARGE SCALE GENOMIC DNA]</scope>
    <source>
        <strain evidence="3">DSM 8809</strain>
    </source>
</reference>
<dbReference type="EMBL" id="CP015756">
    <property type="protein sequence ID" value="APC39939.1"/>
    <property type="molecule type" value="Genomic_DNA"/>
</dbReference>
<organism evidence="2 3">
    <name type="scientific">Clostridium estertheticum subsp. estertheticum</name>
    <dbReference type="NCBI Taxonomy" id="1552"/>
    <lineage>
        <taxon>Bacteria</taxon>
        <taxon>Bacillati</taxon>
        <taxon>Bacillota</taxon>
        <taxon>Clostridia</taxon>
        <taxon>Eubacteriales</taxon>
        <taxon>Clostridiaceae</taxon>
        <taxon>Clostridium</taxon>
    </lineage>
</organism>
<proteinExistence type="predicted"/>
<name>A0A1J0GF63_9CLOT</name>
<dbReference type="AlphaFoldDB" id="A0A1J0GF63"/>
<dbReference type="RefSeq" id="WP_071612232.1">
    <property type="nucleotide sequence ID" value="NZ_CP015756.1"/>
</dbReference>
<dbReference type="Proteomes" id="UP000182569">
    <property type="component" value="Chromosome"/>
</dbReference>
<keyword evidence="1" id="KW-0472">Membrane</keyword>
<gene>
    <name evidence="2" type="ORF">A7L45_07570</name>
</gene>
<evidence type="ECO:0000313" key="3">
    <source>
        <dbReference type="Proteomes" id="UP000182569"/>
    </source>
</evidence>
<evidence type="ECO:0000256" key="1">
    <source>
        <dbReference type="SAM" id="Phobius"/>
    </source>
</evidence>
<accession>A0A1J0GF63</accession>
<keyword evidence="1" id="KW-1133">Transmembrane helix</keyword>
<keyword evidence="1" id="KW-0812">Transmembrane</keyword>
<feature type="transmembrane region" description="Helical" evidence="1">
    <location>
        <begin position="20"/>
        <end position="37"/>
    </location>
</feature>
<keyword evidence="3" id="KW-1185">Reference proteome</keyword>
<sequence length="92" mass="11129">MSNFDEFIIIDKKELKKWRIIGVIVYMIWFFFGGEIIEGVGFSIEGLGFIMYVISYYIPYFFLERILYRPTFFEKIYGVKWSKESEARIHSK</sequence>
<dbReference type="KEGG" id="ceu:A7L45_07570"/>